<dbReference type="Pfam" id="PF16918">
    <property type="entry name" value="PknG_TPR"/>
    <property type="match status" value="1"/>
</dbReference>
<dbReference type="EC" id="2.7.11.1" evidence="1"/>
<name>A0A7H1B5C3_9ACTN</name>
<keyword evidence="4" id="KW-0547">Nucleotide-binding</keyword>
<evidence type="ECO:0000256" key="5">
    <source>
        <dbReference type="ARBA" id="ARBA00022777"/>
    </source>
</evidence>
<keyword evidence="2" id="KW-0723">Serine/threonine-protein kinase</keyword>
<proteinExistence type="predicted"/>
<keyword evidence="5 11" id="KW-0418">Kinase</keyword>
<dbReference type="InterPro" id="IPR000719">
    <property type="entry name" value="Prot_kinase_dom"/>
</dbReference>
<gene>
    <name evidence="11" type="ORF">IAG42_10020</name>
</gene>
<dbReference type="SUPFAM" id="SSF56112">
    <property type="entry name" value="Protein kinase-like (PK-like)"/>
    <property type="match status" value="1"/>
</dbReference>
<dbReference type="SMART" id="SM00220">
    <property type="entry name" value="S_TKc"/>
    <property type="match status" value="1"/>
</dbReference>
<feature type="region of interest" description="Disordered" evidence="9">
    <location>
        <begin position="396"/>
        <end position="426"/>
    </location>
</feature>
<dbReference type="Gene3D" id="3.30.200.20">
    <property type="entry name" value="Phosphorylase Kinase, domain 1"/>
    <property type="match status" value="1"/>
</dbReference>
<reference evidence="11 12" key="1">
    <citation type="submission" date="2020-09" db="EMBL/GenBank/DDBJ databases">
        <title>A novel species.</title>
        <authorList>
            <person name="Gao J."/>
        </authorList>
    </citation>
    <scope>NUCLEOTIDE SEQUENCE [LARGE SCALE GENOMIC DNA]</scope>
    <source>
        <strain evidence="11 12">CRXT-Y-14</strain>
    </source>
</reference>
<evidence type="ECO:0000256" key="8">
    <source>
        <dbReference type="ARBA" id="ARBA00048679"/>
    </source>
</evidence>
<evidence type="ECO:0000259" key="10">
    <source>
        <dbReference type="PROSITE" id="PS50011"/>
    </source>
</evidence>
<dbReference type="InterPro" id="IPR011990">
    <property type="entry name" value="TPR-like_helical_dom_sf"/>
</dbReference>
<keyword evidence="6" id="KW-0067">ATP-binding</keyword>
<evidence type="ECO:0000256" key="3">
    <source>
        <dbReference type="ARBA" id="ARBA00022679"/>
    </source>
</evidence>
<protein>
    <recommendedName>
        <fullName evidence="1">non-specific serine/threonine protein kinase</fullName>
        <ecNumber evidence="1">2.7.11.1</ecNumber>
    </recommendedName>
</protein>
<dbReference type="Proteomes" id="UP000516428">
    <property type="component" value="Chromosome"/>
</dbReference>
<dbReference type="Pfam" id="PF00069">
    <property type="entry name" value="Pkinase"/>
    <property type="match status" value="1"/>
</dbReference>
<dbReference type="Gene3D" id="1.25.40.10">
    <property type="entry name" value="Tetratricopeptide repeat domain"/>
    <property type="match status" value="2"/>
</dbReference>
<evidence type="ECO:0000256" key="4">
    <source>
        <dbReference type="ARBA" id="ARBA00022741"/>
    </source>
</evidence>
<keyword evidence="12" id="KW-1185">Reference proteome</keyword>
<dbReference type="AlphaFoldDB" id="A0A7H1B5C3"/>
<evidence type="ECO:0000313" key="11">
    <source>
        <dbReference type="EMBL" id="QNS03928.1"/>
    </source>
</evidence>
<dbReference type="InterPro" id="IPR011009">
    <property type="entry name" value="Kinase-like_dom_sf"/>
</dbReference>
<feature type="region of interest" description="Disordered" evidence="9">
    <location>
        <begin position="439"/>
        <end position="463"/>
    </location>
</feature>
<sequence>MSPRPCPHRRLTGAGCPGSVCATGYCGHCGRRPDAPALPSLGAPPYGPDALLRLPVRRPRSPEERLADGAHIAEQAQRCRAPDCGATIPVLDGRPDRQYCPECGTAQAMRPEFGAGDTVGGQYLIKGPVARGGQGWVYLAEDTHLDDLVAVKTLRDRYGQDSAALADLERRTLIATRHPNIVQIRDFLPSEELTGGHIVMEDVGDHTLQSVVDAVRRGRETLDIEHVAAYGIQLLGALAHLHDRDSFYGDMKPSNVVHVGDRVKVIDLGGVREAGRTEPALHVTPGFHAPELGGELTLANDLHTVGVTLRVLAAQAVRDDVPGLGATSFDGVVARATRTVAEGTRFRDAREMADQLRGALREIRALRGKAATPEPSVAFDPSPEWLGERLGDVPTTETLARRRPGRPRSGAPPLLHPLDPGRPTPVEIARRLPVPKRFVDDKRTPNFGVSGGYAPTTRLGQDPDKERSAEICLHNIRVALGTGPAPDLTGAEADLAEAEAIPGPEDVRRWRLEWHRGLIALARFGTDGRHPDLALARTSFERVRADLPGDYAPKLALAYVHECAAHTGGPDAAAARATARDLFHAVHLRNPAHCGAALGLARLALDARDRAGALAALDRVPPGTRGRALARRAATRIGAACLGPEPGDLPAPGAAAAVLAAQEADRALPPQERELHLSTGDELRLRIEVTEWQLAALHLTHGATGDPTARALLRSWRRPVPPTPAHEVRARLADDYLELAADTPDEDLSESLVEHAHAVRPLTLR</sequence>
<dbReference type="Gene3D" id="1.10.510.10">
    <property type="entry name" value="Transferase(Phosphotransferase) domain 1"/>
    <property type="match status" value="1"/>
</dbReference>
<accession>A0A7H1B5C3</accession>
<evidence type="ECO:0000313" key="12">
    <source>
        <dbReference type="Proteomes" id="UP000516428"/>
    </source>
</evidence>
<comment type="catalytic activity">
    <reaction evidence="7">
        <text>L-threonyl-[protein] + ATP = O-phospho-L-threonyl-[protein] + ADP + H(+)</text>
        <dbReference type="Rhea" id="RHEA:46608"/>
        <dbReference type="Rhea" id="RHEA-COMP:11060"/>
        <dbReference type="Rhea" id="RHEA-COMP:11605"/>
        <dbReference type="ChEBI" id="CHEBI:15378"/>
        <dbReference type="ChEBI" id="CHEBI:30013"/>
        <dbReference type="ChEBI" id="CHEBI:30616"/>
        <dbReference type="ChEBI" id="CHEBI:61977"/>
        <dbReference type="ChEBI" id="CHEBI:456216"/>
        <dbReference type="EC" id="2.7.11.1"/>
    </reaction>
</comment>
<feature type="domain" description="Protein kinase" evidence="10">
    <location>
        <begin position="123"/>
        <end position="386"/>
    </location>
</feature>
<dbReference type="GO" id="GO:0004674">
    <property type="term" value="F:protein serine/threonine kinase activity"/>
    <property type="evidence" value="ECO:0007669"/>
    <property type="project" value="UniProtKB-KW"/>
</dbReference>
<evidence type="ECO:0000256" key="9">
    <source>
        <dbReference type="SAM" id="MobiDB-lite"/>
    </source>
</evidence>
<organism evidence="11 12">
    <name type="scientific">Streptomyces xanthii</name>
    <dbReference type="NCBI Taxonomy" id="2768069"/>
    <lineage>
        <taxon>Bacteria</taxon>
        <taxon>Bacillati</taxon>
        <taxon>Actinomycetota</taxon>
        <taxon>Actinomycetes</taxon>
        <taxon>Kitasatosporales</taxon>
        <taxon>Streptomycetaceae</taxon>
        <taxon>Streptomyces</taxon>
    </lineage>
</organism>
<dbReference type="EMBL" id="CP061281">
    <property type="protein sequence ID" value="QNS03928.1"/>
    <property type="molecule type" value="Genomic_DNA"/>
</dbReference>
<dbReference type="KEGG" id="sxn:IAG42_10020"/>
<evidence type="ECO:0000256" key="6">
    <source>
        <dbReference type="ARBA" id="ARBA00022840"/>
    </source>
</evidence>
<comment type="catalytic activity">
    <reaction evidence="8">
        <text>L-seryl-[protein] + ATP = O-phospho-L-seryl-[protein] + ADP + H(+)</text>
        <dbReference type="Rhea" id="RHEA:17989"/>
        <dbReference type="Rhea" id="RHEA-COMP:9863"/>
        <dbReference type="Rhea" id="RHEA-COMP:11604"/>
        <dbReference type="ChEBI" id="CHEBI:15378"/>
        <dbReference type="ChEBI" id="CHEBI:29999"/>
        <dbReference type="ChEBI" id="CHEBI:30616"/>
        <dbReference type="ChEBI" id="CHEBI:83421"/>
        <dbReference type="ChEBI" id="CHEBI:456216"/>
        <dbReference type="EC" id="2.7.11.1"/>
    </reaction>
</comment>
<dbReference type="RefSeq" id="WP_188336671.1">
    <property type="nucleotide sequence ID" value="NZ_CP061281.1"/>
</dbReference>
<dbReference type="PANTHER" id="PTHR24363">
    <property type="entry name" value="SERINE/THREONINE PROTEIN KINASE"/>
    <property type="match status" value="1"/>
</dbReference>
<keyword evidence="3" id="KW-0808">Transferase</keyword>
<dbReference type="PANTHER" id="PTHR24363:SF0">
    <property type="entry name" value="SERINE_THREONINE KINASE LIKE DOMAIN CONTAINING 1"/>
    <property type="match status" value="1"/>
</dbReference>
<dbReference type="InterPro" id="IPR031636">
    <property type="entry name" value="PknG_TPR"/>
</dbReference>
<evidence type="ECO:0000256" key="7">
    <source>
        <dbReference type="ARBA" id="ARBA00047899"/>
    </source>
</evidence>
<dbReference type="GO" id="GO:0005524">
    <property type="term" value="F:ATP binding"/>
    <property type="evidence" value="ECO:0007669"/>
    <property type="project" value="UniProtKB-KW"/>
</dbReference>
<evidence type="ECO:0000256" key="1">
    <source>
        <dbReference type="ARBA" id="ARBA00012513"/>
    </source>
</evidence>
<evidence type="ECO:0000256" key="2">
    <source>
        <dbReference type="ARBA" id="ARBA00022527"/>
    </source>
</evidence>
<dbReference type="PROSITE" id="PS50011">
    <property type="entry name" value="PROTEIN_KINASE_DOM"/>
    <property type="match status" value="1"/>
</dbReference>